<feature type="compositionally biased region" description="Pro residues" evidence="1">
    <location>
        <begin position="446"/>
        <end position="458"/>
    </location>
</feature>
<evidence type="ECO:0000256" key="1">
    <source>
        <dbReference type="SAM" id="MobiDB-lite"/>
    </source>
</evidence>
<dbReference type="Proteomes" id="UP000292082">
    <property type="component" value="Unassembled WGS sequence"/>
</dbReference>
<name>A0A4Q9PD91_9APHY</name>
<sequence>MPQIPLKSSTINLDISGVAGFFGGDVAVSAMATVHVYQGRRWLGWYNSPGSYEIAKRYGQLGRSRFWDGLYPGVNVDPAVLFELDGQNGPKYRAVHSGTLMYKTGHLAHLFLQECKEIPPKNTHELDEGLTRVTTPVYVTVADLIHQPPREEYPRLVRDTTSPLALIPILASCAAAVACAIYADWFCFSMIALGMISSGVSCYVIGTGTFTFTHPEPADGAPPGDGVLEGGDEIVVLKGPEGCINPVTRGRFSLKYTGEPQYHNIGLSSMLLTVQFLAQLLIVPQGEIFGQIMFLSSLAVSWMYNSYLSSLDKESIQRHILVSQVLKSPVMRKYKLGTRTIMVVFVLLVLSPADEYALRKVMDDLLPNETPVWRLWKSAVLHEIRNVTHNIVEGSGAFWFDLSVGDGFAPSDRKLLSTLYRDATTAYIAYQELYQRGPQTSDWIPPSDPPSPVDPSSV</sequence>
<evidence type="ECO:0000313" key="3">
    <source>
        <dbReference type="EMBL" id="TBU66197.1"/>
    </source>
</evidence>
<keyword evidence="2" id="KW-0472">Membrane</keyword>
<keyword evidence="2" id="KW-0812">Transmembrane</keyword>
<feature type="region of interest" description="Disordered" evidence="1">
    <location>
        <begin position="439"/>
        <end position="458"/>
    </location>
</feature>
<proteinExistence type="predicted"/>
<reference evidence="3 4" key="1">
    <citation type="submission" date="2019-01" db="EMBL/GenBank/DDBJ databases">
        <title>Draft genome sequences of three monokaryotic isolates of the white-rot basidiomycete fungus Dichomitus squalens.</title>
        <authorList>
            <consortium name="DOE Joint Genome Institute"/>
            <person name="Lopez S.C."/>
            <person name="Andreopoulos B."/>
            <person name="Pangilinan J."/>
            <person name="Lipzen A."/>
            <person name="Riley R."/>
            <person name="Ahrendt S."/>
            <person name="Ng V."/>
            <person name="Barry K."/>
            <person name="Daum C."/>
            <person name="Grigoriev I.V."/>
            <person name="Hilden K.S."/>
            <person name="Makela M.R."/>
            <person name="de Vries R.P."/>
        </authorList>
    </citation>
    <scope>NUCLEOTIDE SEQUENCE [LARGE SCALE GENOMIC DNA]</scope>
    <source>
        <strain evidence="3 4">CBS 464.89</strain>
    </source>
</reference>
<evidence type="ECO:0000313" key="4">
    <source>
        <dbReference type="Proteomes" id="UP000292082"/>
    </source>
</evidence>
<protein>
    <submittedName>
        <fullName evidence="3">Uncharacterized protein</fullName>
    </submittedName>
</protein>
<organism evidence="3 4">
    <name type="scientific">Dichomitus squalens</name>
    <dbReference type="NCBI Taxonomy" id="114155"/>
    <lineage>
        <taxon>Eukaryota</taxon>
        <taxon>Fungi</taxon>
        <taxon>Dikarya</taxon>
        <taxon>Basidiomycota</taxon>
        <taxon>Agaricomycotina</taxon>
        <taxon>Agaricomycetes</taxon>
        <taxon>Polyporales</taxon>
        <taxon>Polyporaceae</taxon>
        <taxon>Dichomitus</taxon>
    </lineage>
</organism>
<evidence type="ECO:0000256" key="2">
    <source>
        <dbReference type="SAM" id="Phobius"/>
    </source>
</evidence>
<dbReference type="STRING" id="114155.A0A4Q9PD91"/>
<feature type="transmembrane region" description="Helical" evidence="2">
    <location>
        <begin position="164"/>
        <end position="183"/>
    </location>
</feature>
<dbReference type="EMBL" id="ML145084">
    <property type="protein sequence ID" value="TBU66197.1"/>
    <property type="molecule type" value="Genomic_DNA"/>
</dbReference>
<accession>A0A4Q9PD91</accession>
<gene>
    <name evidence="3" type="ORF">BD310DRAFT_912949</name>
</gene>
<dbReference type="AlphaFoldDB" id="A0A4Q9PD91"/>
<keyword evidence="4" id="KW-1185">Reference proteome</keyword>
<keyword evidence="2" id="KW-1133">Transmembrane helix</keyword>